<sequence>MAADRLLSTDNAGRLRNRVREFSKGSAIPELQHNPAPDTAGQTEGAGVADGVGNHLQNKIKVQPTGQTEAVPNPTQPVGKHNDDPTLSTNKLKHAALTCKHGGFTSKNLFFEQATGLAPAASSHVANMKAESFQKISMSGTWAFCPSFHPAPPPSSISSPNMTEPSTQTPLTHCFVSKLPGSPSTLEASSRTLKADTSSISFQLGHPNPKLKASSGDNKNSQVSKDPVDFGKFDCMTPKNQCSSSQHPGNVVSHFICKTPDAPRRPRIYHKLTVDKRCDSEEAGCDNAQSKYSNTIGLNNNLDSDTALKPPQPAVEVKPLPAKKTGCKRRVLVNARNRVLIVTSTSSKPSSMKTAYMPFAKDSINGLTCCSSHHIILQRLDHIEKILSLNIHLLPTLSPKHLQSQPDTKTGKIQLVSQCEGVNVGVSTSPQRQLDLTKEDEFCQQCENSQLNNHGATVKSGIVDVPISSLKVHSGLLTEEASTSFSSQTIMFFNGFQSKNLPYGHENKPRATALITQTPFKNPDPIFSLQCSLNLPHPFLLKKQAYNLSPTIFPTSLSTNCLVNSCIANVISACRNTPMNESLYSWYYDSFATLYSLPVIRDFNTSIDCLTSMVLPTLQLIASESSYSSVLEQCKGPSSNSLSYCSSCS</sequence>
<keyword evidence="3" id="KW-1185">Reference proteome</keyword>
<accession>A0A9Q3IX24</accession>
<evidence type="ECO:0000256" key="1">
    <source>
        <dbReference type="SAM" id="MobiDB-lite"/>
    </source>
</evidence>
<protein>
    <submittedName>
        <fullName evidence="2">Uncharacterized protein</fullName>
    </submittedName>
</protein>
<name>A0A9Q3IX24_9BASI</name>
<dbReference type="Proteomes" id="UP000765509">
    <property type="component" value="Unassembled WGS sequence"/>
</dbReference>
<evidence type="ECO:0000313" key="3">
    <source>
        <dbReference type="Proteomes" id="UP000765509"/>
    </source>
</evidence>
<proteinExistence type="predicted"/>
<feature type="region of interest" description="Disordered" evidence="1">
    <location>
        <begin position="200"/>
        <end position="225"/>
    </location>
</feature>
<feature type="region of interest" description="Disordered" evidence="1">
    <location>
        <begin position="23"/>
        <end position="50"/>
    </location>
</feature>
<gene>
    <name evidence="2" type="ORF">O181_091307</name>
</gene>
<reference evidence="2" key="1">
    <citation type="submission" date="2021-03" db="EMBL/GenBank/DDBJ databases">
        <title>Draft genome sequence of rust myrtle Austropuccinia psidii MF-1, a brazilian biotype.</title>
        <authorList>
            <person name="Quecine M.C."/>
            <person name="Pachon D.M.R."/>
            <person name="Bonatelli M.L."/>
            <person name="Correr F.H."/>
            <person name="Franceschini L.M."/>
            <person name="Leite T.F."/>
            <person name="Margarido G.R.A."/>
            <person name="Almeida C.A."/>
            <person name="Ferrarezi J.A."/>
            <person name="Labate C.A."/>
        </authorList>
    </citation>
    <scope>NUCLEOTIDE SEQUENCE</scope>
    <source>
        <strain evidence="2">MF-1</strain>
    </source>
</reference>
<organism evidence="2 3">
    <name type="scientific">Austropuccinia psidii MF-1</name>
    <dbReference type="NCBI Taxonomy" id="1389203"/>
    <lineage>
        <taxon>Eukaryota</taxon>
        <taxon>Fungi</taxon>
        <taxon>Dikarya</taxon>
        <taxon>Basidiomycota</taxon>
        <taxon>Pucciniomycotina</taxon>
        <taxon>Pucciniomycetes</taxon>
        <taxon>Pucciniales</taxon>
        <taxon>Sphaerophragmiaceae</taxon>
        <taxon>Austropuccinia</taxon>
    </lineage>
</organism>
<evidence type="ECO:0000313" key="2">
    <source>
        <dbReference type="EMBL" id="MBW0551592.1"/>
    </source>
</evidence>
<dbReference type="AlphaFoldDB" id="A0A9Q3IX24"/>
<dbReference type="EMBL" id="AVOT02057496">
    <property type="protein sequence ID" value="MBW0551592.1"/>
    <property type="molecule type" value="Genomic_DNA"/>
</dbReference>
<feature type="region of interest" description="Disordered" evidence="1">
    <location>
        <begin position="64"/>
        <end position="88"/>
    </location>
</feature>
<comment type="caution">
    <text evidence="2">The sequence shown here is derived from an EMBL/GenBank/DDBJ whole genome shotgun (WGS) entry which is preliminary data.</text>
</comment>
<feature type="compositionally biased region" description="Polar residues" evidence="1">
    <location>
        <begin position="215"/>
        <end position="224"/>
    </location>
</feature>